<evidence type="ECO:0000313" key="6">
    <source>
        <dbReference type="Proteomes" id="UP000594638"/>
    </source>
</evidence>
<keyword evidence="2" id="KW-0539">Nucleus</keyword>
<feature type="region of interest" description="Disordered" evidence="3">
    <location>
        <begin position="73"/>
        <end position="119"/>
    </location>
</feature>
<dbReference type="GO" id="GO:0031347">
    <property type="term" value="P:regulation of defense response"/>
    <property type="evidence" value="ECO:0007669"/>
    <property type="project" value="UniProtKB-UniRule"/>
</dbReference>
<dbReference type="GO" id="GO:0005634">
    <property type="term" value="C:nucleus"/>
    <property type="evidence" value="ECO:0007669"/>
    <property type="project" value="UniProtKB-SubCell"/>
</dbReference>
<comment type="function">
    <text evidence="2">Repressor of jasmonate responses.</text>
</comment>
<evidence type="ECO:0000256" key="1">
    <source>
        <dbReference type="ARBA" id="ARBA00008614"/>
    </source>
</evidence>
<evidence type="ECO:0000256" key="3">
    <source>
        <dbReference type="SAM" id="MobiDB-lite"/>
    </source>
</evidence>
<dbReference type="Proteomes" id="UP000594638">
    <property type="component" value="Unassembled WGS sequence"/>
</dbReference>
<feature type="compositionally biased region" description="Basic and acidic residues" evidence="3">
    <location>
        <begin position="299"/>
        <end position="308"/>
    </location>
</feature>
<dbReference type="PANTHER" id="PTHR33077:SF52">
    <property type="entry name" value="PROTEIN TIFY 11D"/>
    <property type="match status" value="1"/>
</dbReference>
<keyword evidence="6" id="KW-1185">Reference proteome</keyword>
<feature type="region of interest" description="Disordered" evidence="3">
    <location>
        <begin position="152"/>
        <end position="231"/>
    </location>
</feature>
<protein>
    <recommendedName>
        <fullName evidence="2">Protein TIFY</fullName>
    </recommendedName>
    <alternativeName>
        <fullName evidence="2">Jasmonate ZIM domain-containing protein</fullName>
    </alternativeName>
</protein>
<name>A0A8S0TUU4_OLEEU</name>
<comment type="subcellular location">
    <subcellularLocation>
        <location evidence="2">Nucleus</location>
    </subcellularLocation>
</comment>
<accession>A0A8S0TUU4</accession>
<feature type="compositionally biased region" description="Basic and acidic residues" evidence="3">
    <location>
        <begin position="152"/>
        <end position="162"/>
    </location>
</feature>
<comment type="caution">
    <text evidence="5">The sequence shown here is derived from an EMBL/GenBank/DDBJ whole genome shotgun (WGS) entry which is preliminary data.</text>
</comment>
<dbReference type="EMBL" id="CACTIH010007304">
    <property type="protein sequence ID" value="CAA3008752.1"/>
    <property type="molecule type" value="Genomic_DNA"/>
</dbReference>
<dbReference type="InterPro" id="IPR010399">
    <property type="entry name" value="Tify_dom"/>
</dbReference>
<comment type="domain">
    <text evidence="2">The jas domain is required for interaction with COI1.</text>
</comment>
<dbReference type="Pfam" id="PF06200">
    <property type="entry name" value="tify"/>
    <property type="match status" value="1"/>
</dbReference>
<feature type="compositionally biased region" description="Basic and acidic residues" evidence="3">
    <location>
        <begin position="7"/>
        <end position="18"/>
    </location>
</feature>
<dbReference type="PANTHER" id="PTHR33077">
    <property type="entry name" value="PROTEIN TIFY 4A-RELATED-RELATED"/>
    <property type="match status" value="1"/>
</dbReference>
<dbReference type="Gramene" id="OE9A038533T3">
    <property type="protein sequence ID" value="OE9A038533C3"/>
    <property type="gene ID" value="OE9A038533"/>
</dbReference>
<feature type="compositionally biased region" description="Polar residues" evidence="3">
    <location>
        <begin position="73"/>
        <end position="87"/>
    </location>
</feature>
<dbReference type="OrthoDB" id="1937734at2759"/>
<dbReference type="PROSITE" id="PS51320">
    <property type="entry name" value="TIFY"/>
    <property type="match status" value="1"/>
</dbReference>
<dbReference type="AlphaFoldDB" id="A0A8S0TUU4"/>
<feature type="region of interest" description="Disordered" evidence="3">
    <location>
        <begin position="1"/>
        <end position="20"/>
    </location>
</feature>
<reference evidence="5 6" key="1">
    <citation type="submission" date="2019-12" db="EMBL/GenBank/DDBJ databases">
        <authorList>
            <person name="Alioto T."/>
            <person name="Alioto T."/>
            <person name="Gomez Garrido J."/>
        </authorList>
    </citation>
    <scope>NUCLEOTIDE SEQUENCE [LARGE SCALE GENOMIC DNA]</scope>
</reference>
<feature type="region of interest" description="Disordered" evidence="3">
    <location>
        <begin position="277"/>
        <end position="308"/>
    </location>
</feature>
<gene>
    <name evidence="5" type="ORF">OLEA9_A038533</name>
</gene>
<dbReference type="InterPro" id="IPR040390">
    <property type="entry name" value="TIFY/JAZ"/>
</dbReference>
<feature type="domain" description="Tify" evidence="4">
    <location>
        <begin position="120"/>
        <end position="155"/>
    </location>
</feature>
<evidence type="ECO:0000259" key="4">
    <source>
        <dbReference type="PROSITE" id="PS51320"/>
    </source>
</evidence>
<sequence length="308" mass="34500">MSNFQDFSDRKRARKAPEKSNFVHTCNLLSQFIKEKGSLRDLNFEIGDRVESLESIVKADKYQVAASTRTKSLTNMENPVQESTKQYPSMDPIPRRGMPGSSSNLQDSSNKAAKRQAATMESKNAQLTIFYAGRVLVFDDYPPEKVTELAEFASKESSKEPEGISSNHHVKEKVNMGTLTAREQLPPRPDASVSRKDKRVLPNSGEEEQDLLPPRHEASGSHKAKGILLNSEIEKMNTGGAVGSSYKQKEVLSPQLEASGSDLPIARRSSLHRFLEKRKDRTVKEQNQIQELQPAYSSKPDEQLELKL</sequence>
<evidence type="ECO:0000313" key="5">
    <source>
        <dbReference type="EMBL" id="CAA3008752.1"/>
    </source>
</evidence>
<organism evidence="5 6">
    <name type="scientific">Olea europaea subsp. europaea</name>
    <dbReference type="NCBI Taxonomy" id="158383"/>
    <lineage>
        <taxon>Eukaryota</taxon>
        <taxon>Viridiplantae</taxon>
        <taxon>Streptophyta</taxon>
        <taxon>Embryophyta</taxon>
        <taxon>Tracheophyta</taxon>
        <taxon>Spermatophyta</taxon>
        <taxon>Magnoliopsida</taxon>
        <taxon>eudicotyledons</taxon>
        <taxon>Gunneridae</taxon>
        <taxon>Pentapetalae</taxon>
        <taxon>asterids</taxon>
        <taxon>lamiids</taxon>
        <taxon>Lamiales</taxon>
        <taxon>Oleaceae</taxon>
        <taxon>Oleeae</taxon>
        <taxon>Olea</taxon>
    </lineage>
</organism>
<comment type="similarity">
    <text evidence="1 2">Belongs to the TIFY/JAZ family.</text>
</comment>
<dbReference type="GO" id="GO:0009611">
    <property type="term" value="P:response to wounding"/>
    <property type="evidence" value="ECO:0007669"/>
    <property type="project" value="UniProtKB-UniRule"/>
</dbReference>
<feature type="compositionally biased region" description="Polar residues" evidence="3">
    <location>
        <begin position="100"/>
        <end position="111"/>
    </location>
</feature>
<evidence type="ECO:0000256" key="2">
    <source>
        <dbReference type="RuleBase" id="RU369065"/>
    </source>
</evidence>
<keyword evidence="2" id="KW-1184">Jasmonic acid signaling pathway</keyword>
<dbReference type="Pfam" id="PF09425">
    <property type="entry name" value="Jas_motif"/>
    <property type="match status" value="1"/>
</dbReference>
<dbReference type="SMART" id="SM00979">
    <property type="entry name" value="TIFY"/>
    <property type="match status" value="1"/>
</dbReference>
<dbReference type="InterPro" id="IPR018467">
    <property type="entry name" value="CCT_CS"/>
</dbReference>
<proteinExistence type="inferred from homology"/>
<dbReference type="GO" id="GO:2000022">
    <property type="term" value="P:regulation of jasmonic acid mediated signaling pathway"/>
    <property type="evidence" value="ECO:0007669"/>
    <property type="project" value="UniProtKB-UniRule"/>
</dbReference>